<name>A0A2T3NFV6_9GAMM</name>
<reference evidence="5 6" key="1">
    <citation type="submission" date="2018-03" db="EMBL/GenBank/DDBJ databases">
        <title>Whole genome sequencing of Histamine producing bacteria.</title>
        <authorList>
            <person name="Butler K."/>
        </authorList>
    </citation>
    <scope>NUCLEOTIDE SEQUENCE [LARGE SCALE GENOMIC DNA]</scope>
    <source>
        <strain evidence="5 6">DSM 19138</strain>
    </source>
</reference>
<dbReference type="SMART" id="SM00062">
    <property type="entry name" value="PBPb"/>
    <property type="match status" value="1"/>
</dbReference>
<dbReference type="Pfam" id="PF00497">
    <property type="entry name" value="SBP_bac_3"/>
    <property type="match status" value="1"/>
</dbReference>
<keyword evidence="2 3" id="KW-0732">Signal</keyword>
<comment type="caution">
    <text evidence="5">The sequence shown here is derived from an EMBL/GenBank/DDBJ whole genome shotgun (WGS) entry which is preliminary data.</text>
</comment>
<sequence>MKKAKQLTHALAATVLMGTGLLVSTTVNADDLAEIKERGVLRHIGVPYANFVSYIKTDDFESLSGLDVELVKGFASSIGVKYEYVPAEWNNVVGKLTGQNTFYANNEFVWGEQTQVEGDIIANGATVLDWREEIVDFSADYFPSAVWLVARADSPLQPIKPTGDVNKDINIVKSLINNKDVLAMEHSCLDPNLYNLYDTGANIILPEPGRKLNEMVPAILNNDAETTLLDVADTLIALEKWPGEIKVIGPVSQDQRMAAAFRKTSPDLRHAFNQYLTKIRNDGTYQKLIEKHYPSVFYFYGDYFTKSNETDL</sequence>
<proteinExistence type="inferred from homology"/>
<comment type="similarity">
    <text evidence="1">Belongs to the bacterial solute-binding protein 3 family.</text>
</comment>
<dbReference type="Gene3D" id="3.40.190.10">
    <property type="entry name" value="Periplasmic binding protein-like II"/>
    <property type="match status" value="2"/>
</dbReference>
<dbReference type="SUPFAM" id="SSF53850">
    <property type="entry name" value="Periplasmic binding protein-like II"/>
    <property type="match status" value="1"/>
</dbReference>
<dbReference type="EMBL" id="PYMB01000003">
    <property type="protein sequence ID" value="PSW13401.1"/>
    <property type="molecule type" value="Genomic_DNA"/>
</dbReference>
<dbReference type="RefSeq" id="WP_107298221.1">
    <property type="nucleotide sequence ID" value="NZ_PYMB01000003.1"/>
</dbReference>
<evidence type="ECO:0000256" key="3">
    <source>
        <dbReference type="SAM" id="SignalP"/>
    </source>
</evidence>
<dbReference type="InterPro" id="IPR001638">
    <property type="entry name" value="Solute-binding_3/MltF_N"/>
</dbReference>
<dbReference type="PANTHER" id="PTHR35936">
    <property type="entry name" value="MEMBRANE-BOUND LYTIC MUREIN TRANSGLYCOSYLASE F"/>
    <property type="match status" value="1"/>
</dbReference>
<feature type="domain" description="Solute-binding protein family 3/N-terminal" evidence="4">
    <location>
        <begin position="40"/>
        <end position="296"/>
    </location>
</feature>
<evidence type="ECO:0000256" key="1">
    <source>
        <dbReference type="ARBA" id="ARBA00010333"/>
    </source>
</evidence>
<dbReference type="OrthoDB" id="368476at2"/>
<organism evidence="5 6">
    <name type="scientific">Photobacterium rosenbergii</name>
    <dbReference type="NCBI Taxonomy" id="294936"/>
    <lineage>
        <taxon>Bacteria</taxon>
        <taxon>Pseudomonadati</taxon>
        <taxon>Pseudomonadota</taxon>
        <taxon>Gammaproteobacteria</taxon>
        <taxon>Vibrionales</taxon>
        <taxon>Vibrionaceae</taxon>
        <taxon>Photobacterium</taxon>
    </lineage>
</organism>
<dbReference type="Proteomes" id="UP000241346">
    <property type="component" value="Unassembled WGS sequence"/>
</dbReference>
<evidence type="ECO:0000313" key="5">
    <source>
        <dbReference type="EMBL" id="PSW13401.1"/>
    </source>
</evidence>
<accession>A0A2T3NFV6</accession>
<evidence type="ECO:0000256" key="2">
    <source>
        <dbReference type="ARBA" id="ARBA00022729"/>
    </source>
</evidence>
<evidence type="ECO:0000313" key="6">
    <source>
        <dbReference type="Proteomes" id="UP000241346"/>
    </source>
</evidence>
<feature type="signal peptide" evidence="3">
    <location>
        <begin position="1"/>
        <end position="29"/>
    </location>
</feature>
<evidence type="ECO:0000259" key="4">
    <source>
        <dbReference type="SMART" id="SM00062"/>
    </source>
</evidence>
<dbReference type="PANTHER" id="PTHR35936:SF17">
    <property type="entry name" value="ARGININE-BINDING EXTRACELLULAR PROTEIN ARTP"/>
    <property type="match status" value="1"/>
</dbReference>
<gene>
    <name evidence="5" type="ORF">C9J01_11215</name>
</gene>
<dbReference type="AlphaFoldDB" id="A0A2T3NFV6"/>
<feature type="chain" id="PRO_5015493710" evidence="3">
    <location>
        <begin position="30"/>
        <end position="312"/>
    </location>
</feature>
<protein>
    <submittedName>
        <fullName evidence="5">ABC transporter substrate-binding protein</fullName>
    </submittedName>
</protein>